<reference evidence="2 3" key="1">
    <citation type="submission" date="2018-09" db="EMBL/GenBank/DDBJ databases">
        <title>Paenibacillus aracenensis nov. sp. isolated from a cave in southern Spain.</title>
        <authorList>
            <person name="Jurado V."/>
            <person name="Gutierrez-Patricio S."/>
            <person name="Gonzalez-Pimentel J.L."/>
            <person name="Miller A.Z."/>
            <person name="Laiz L."/>
            <person name="Saiz-Jimenez C."/>
        </authorList>
    </citation>
    <scope>NUCLEOTIDE SEQUENCE [LARGE SCALE GENOMIC DNA]</scope>
    <source>
        <strain evidence="2 3">JCM 19203</strain>
    </source>
</reference>
<accession>A0A3A6PSR2</accession>
<keyword evidence="2" id="KW-0238">DNA-binding</keyword>
<sequence>MGDPRSTNRTLSLKRLNRALLERQLLLKRSTISPLEAIERLAGIQAQAPMPPYYALWSRLENFQPEALAQLLSNRQAVRIALMRSTIHLVSARDARFFRRTLAPMLERSIISFNGKKLNGVDLNQLAAATVKLASEKPVTFEELGKLLQREWPEHTPAVLSSSARNLVPLAQIPPRGLWGQGGAARHVPLEHWLGNGPHHSEADSASDVRREYSYHGADGTSNVHRNDPDSGVDDPGALETNQDAAIKSMLFRYLSAFGPASIKDMQAWSGMTRLKPYIQEWISELECFQDEAGNDLYDLPGAPLPPEDTPAPPRYLSEFDNMLISYNDRSRIMPAAYKPKIITINGLVRSTFLTDGFVSGIYSIEVDKETATLRLQPFEPISSADLELLREEGARLLEFVAPYKQHCFVVDEIQ</sequence>
<dbReference type="GO" id="GO:0003677">
    <property type="term" value="F:DNA binding"/>
    <property type="evidence" value="ECO:0007669"/>
    <property type="project" value="UniProtKB-KW"/>
</dbReference>
<dbReference type="Pfam" id="PF06224">
    <property type="entry name" value="AlkZ-like"/>
    <property type="match status" value="1"/>
</dbReference>
<organism evidence="2 3">
    <name type="scientific">Paenibacillus pinisoli</name>
    <dbReference type="NCBI Taxonomy" id="1276110"/>
    <lineage>
        <taxon>Bacteria</taxon>
        <taxon>Bacillati</taxon>
        <taxon>Bacillota</taxon>
        <taxon>Bacilli</taxon>
        <taxon>Bacillales</taxon>
        <taxon>Paenibacillaceae</taxon>
        <taxon>Paenibacillus</taxon>
    </lineage>
</organism>
<comment type="caution">
    <text evidence="2">The sequence shown here is derived from an EMBL/GenBank/DDBJ whole genome shotgun (WGS) entry which is preliminary data.</text>
</comment>
<keyword evidence="3" id="KW-1185">Reference proteome</keyword>
<dbReference type="PANTHER" id="PTHR38479:SF2">
    <property type="entry name" value="WINGED HELIX DNA-BINDING DOMAIN-CONTAINING PROTEIN"/>
    <property type="match status" value="1"/>
</dbReference>
<dbReference type="InterPro" id="IPR009351">
    <property type="entry name" value="AlkZ-like"/>
</dbReference>
<dbReference type="EMBL" id="QXQB01000002">
    <property type="protein sequence ID" value="RJX39701.1"/>
    <property type="molecule type" value="Genomic_DNA"/>
</dbReference>
<evidence type="ECO:0000313" key="2">
    <source>
        <dbReference type="EMBL" id="RJX39701.1"/>
    </source>
</evidence>
<dbReference type="PANTHER" id="PTHR38479">
    <property type="entry name" value="LMO0824 PROTEIN"/>
    <property type="match status" value="1"/>
</dbReference>
<evidence type="ECO:0000313" key="3">
    <source>
        <dbReference type="Proteomes" id="UP000267798"/>
    </source>
</evidence>
<gene>
    <name evidence="2" type="ORF">D3P09_09860</name>
</gene>
<proteinExistence type="predicted"/>
<dbReference type="OrthoDB" id="57247at2"/>
<dbReference type="AlphaFoldDB" id="A0A3A6PSR2"/>
<evidence type="ECO:0000256" key="1">
    <source>
        <dbReference type="SAM" id="MobiDB-lite"/>
    </source>
</evidence>
<protein>
    <submittedName>
        <fullName evidence="2">Winged helix DNA-binding domain-containing protein</fullName>
    </submittedName>
</protein>
<name>A0A3A6PSR2_9BACL</name>
<dbReference type="Proteomes" id="UP000267798">
    <property type="component" value="Unassembled WGS sequence"/>
</dbReference>
<feature type="region of interest" description="Disordered" evidence="1">
    <location>
        <begin position="216"/>
        <end position="239"/>
    </location>
</feature>
<dbReference type="RefSeq" id="WP_120109397.1">
    <property type="nucleotide sequence ID" value="NZ_QXQB01000002.1"/>
</dbReference>